<accession>F3YY65</accession>
<proteinExistence type="predicted"/>
<dbReference type="Gene3D" id="2.40.50.230">
    <property type="entry name" value="Gp5 N-terminal domain"/>
    <property type="match status" value="1"/>
</dbReference>
<protein>
    <submittedName>
        <fullName evidence="1">Phage baseplate assembly protein V</fullName>
    </submittedName>
</protein>
<reference evidence="1 2" key="1">
    <citation type="journal article" date="2011" name="J. Bacteriol.">
        <title>Genome sequence of the mercury-methylating and pleomorphic Desulfovibrio africanus Strain Walvis Bay.</title>
        <authorList>
            <person name="Brown S.D."/>
            <person name="Wall J.D."/>
            <person name="Kucken A.M."/>
            <person name="Gilmour C.C."/>
            <person name="Podar M."/>
            <person name="Brandt C.C."/>
            <person name="Teshima H."/>
            <person name="Detter J.C."/>
            <person name="Han C.S."/>
            <person name="Land M.L."/>
            <person name="Lucas S."/>
            <person name="Han J."/>
            <person name="Pennacchio L."/>
            <person name="Nolan M."/>
            <person name="Pitluck S."/>
            <person name="Woyke T."/>
            <person name="Goodwin L."/>
            <person name="Palumbo A.V."/>
            <person name="Elias D.A."/>
        </authorList>
    </citation>
    <scope>NUCLEOTIDE SEQUENCE [LARGE SCALE GENOMIC DNA]</scope>
    <source>
        <strain evidence="1 2">Walvis Bay</strain>
    </source>
</reference>
<evidence type="ECO:0000313" key="1">
    <source>
        <dbReference type="EMBL" id="EGJ51841.1"/>
    </source>
</evidence>
<dbReference type="eggNOG" id="COG4540">
    <property type="taxonomic scope" value="Bacteria"/>
</dbReference>
<organism evidence="1 2">
    <name type="scientific">Desulfocurvibacter africanus subsp. africanus str. Walvis Bay</name>
    <dbReference type="NCBI Taxonomy" id="690850"/>
    <lineage>
        <taxon>Bacteria</taxon>
        <taxon>Pseudomonadati</taxon>
        <taxon>Thermodesulfobacteriota</taxon>
        <taxon>Desulfovibrionia</taxon>
        <taxon>Desulfovibrionales</taxon>
        <taxon>Desulfovibrionaceae</taxon>
        <taxon>Desulfocurvibacter</taxon>
    </lineage>
</organism>
<sequence length="205" mass="21483">MLKDIERRIRSLEARLNQSVQVGEVTSVDAARGTAQVRLATPGNADGLITHDLPVLVRKTHADKDYAMPDVGEQVLCVFLPMGLETGFVLGSFYSSRDTPPVASADKWHVTFSDGTSLEYDRAVSTLSVDVSGSQNLNTTGDKTESVGGKLNITVTGEALVSAAKITLAGGDGALLDGVVTAQCVCNVLGILHQDKSAVVLASKA</sequence>
<dbReference type="EMBL" id="CP003221">
    <property type="protein sequence ID" value="EGJ51841.1"/>
    <property type="molecule type" value="Genomic_DNA"/>
</dbReference>
<gene>
    <name evidence="1" type="ORF">Desaf_3561</name>
</gene>
<name>F3YY65_DESAF</name>
<evidence type="ECO:0000313" key="2">
    <source>
        <dbReference type="Proteomes" id="UP000007844"/>
    </source>
</evidence>
<dbReference type="STRING" id="690850.Desaf_3561"/>
<dbReference type="Gene3D" id="6.20.150.10">
    <property type="match status" value="1"/>
</dbReference>
<dbReference type="HOGENOM" id="CLU_088884_3_0_7"/>
<dbReference type="NCBIfam" id="TIGR01644">
    <property type="entry name" value="phage_P2_V"/>
    <property type="match status" value="1"/>
</dbReference>
<keyword evidence="2" id="KW-1185">Reference proteome</keyword>
<dbReference type="KEGG" id="daf:Desaf_3561"/>
<dbReference type="AlphaFoldDB" id="F3YY65"/>
<dbReference type="InterPro" id="IPR037026">
    <property type="entry name" value="Vgr_OB-fold_dom_sf"/>
</dbReference>
<dbReference type="RefSeq" id="WP_014261455.1">
    <property type="nucleotide sequence ID" value="NC_016629.1"/>
</dbReference>
<dbReference type="Proteomes" id="UP000007844">
    <property type="component" value="Chromosome"/>
</dbReference>
<dbReference type="InterPro" id="IPR013046">
    <property type="entry name" value="GpV/Gp45"/>
</dbReference>